<gene>
    <name evidence="2" type="ORF">GCM10010185_36670</name>
</gene>
<evidence type="ECO:0000313" key="3">
    <source>
        <dbReference type="Proteomes" id="UP000639606"/>
    </source>
</evidence>
<feature type="active site" evidence="1">
    <location>
        <position position="45"/>
    </location>
</feature>
<dbReference type="PIRSF" id="PIRSF016184">
    <property type="entry name" value="PhzC_PhzF"/>
    <property type="match status" value="1"/>
</dbReference>
<dbReference type="GO" id="GO:0016853">
    <property type="term" value="F:isomerase activity"/>
    <property type="evidence" value="ECO:0007669"/>
    <property type="project" value="TreeGrafter"/>
</dbReference>
<dbReference type="InterPro" id="IPR003719">
    <property type="entry name" value="Phenazine_PhzF-like"/>
</dbReference>
<dbReference type="AlphaFoldDB" id="A0A918EDV6"/>
<dbReference type="SUPFAM" id="SSF54506">
    <property type="entry name" value="Diaminopimelate epimerase-like"/>
    <property type="match status" value="1"/>
</dbReference>
<dbReference type="EMBL" id="BMRG01000006">
    <property type="protein sequence ID" value="GGP60858.1"/>
    <property type="molecule type" value="Genomic_DNA"/>
</dbReference>
<keyword evidence="3" id="KW-1185">Reference proteome</keyword>
<dbReference type="NCBIfam" id="TIGR00654">
    <property type="entry name" value="PhzF_family"/>
    <property type="match status" value="1"/>
</dbReference>
<sequence length="284" mass="29242">MLRYDVVDVFTSRAFAGNPLAVVHGGEGLDDAGMQAVAREFNLSETAFPLPPTDPAADYRLRIFTPLVELPFAGLPGIGAAWVLASQGLLRHGPVVQQTGAGLHEVVVTPRGATLAGGEPGIGRSLDSAPLAAALGLSPSDVDEGIAAGAASAGMEFTFLPVRQAAVARARPAPDLADRVVGRGLVPVAFDPVGRVARVRMFRATGGEDPATGSAALALAAWLVDRGLLPGDGEHEFTVRQGAEIDRPSTLDCWVAAVGGRATRVRCGGGVVPVAQGRIRRPGR</sequence>
<comment type="caution">
    <text evidence="2">The sequence shown here is derived from an EMBL/GenBank/DDBJ whole genome shotgun (WGS) entry which is preliminary data.</text>
</comment>
<reference evidence="2" key="1">
    <citation type="journal article" date="2014" name="Int. J. Syst. Evol. Microbiol.">
        <title>Complete genome sequence of Corynebacterium casei LMG S-19264T (=DSM 44701T), isolated from a smear-ripened cheese.</title>
        <authorList>
            <consortium name="US DOE Joint Genome Institute (JGI-PGF)"/>
            <person name="Walter F."/>
            <person name="Albersmeier A."/>
            <person name="Kalinowski J."/>
            <person name="Ruckert C."/>
        </authorList>
    </citation>
    <scope>NUCLEOTIDE SEQUENCE</scope>
    <source>
        <strain evidence="2">JCM 3313</strain>
    </source>
</reference>
<evidence type="ECO:0000313" key="2">
    <source>
        <dbReference type="EMBL" id="GGP60858.1"/>
    </source>
</evidence>
<organism evidence="2 3">
    <name type="scientific">Saccharothrix coeruleofusca</name>
    <dbReference type="NCBI Taxonomy" id="33919"/>
    <lineage>
        <taxon>Bacteria</taxon>
        <taxon>Bacillati</taxon>
        <taxon>Actinomycetota</taxon>
        <taxon>Actinomycetes</taxon>
        <taxon>Pseudonocardiales</taxon>
        <taxon>Pseudonocardiaceae</taxon>
        <taxon>Saccharothrix</taxon>
    </lineage>
</organism>
<dbReference type="Proteomes" id="UP000639606">
    <property type="component" value="Unassembled WGS sequence"/>
</dbReference>
<accession>A0A918EDV6</accession>
<reference evidence="2" key="2">
    <citation type="submission" date="2020-09" db="EMBL/GenBank/DDBJ databases">
        <authorList>
            <person name="Sun Q."/>
            <person name="Ohkuma M."/>
        </authorList>
    </citation>
    <scope>NUCLEOTIDE SEQUENCE</scope>
    <source>
        <strain evidence="2">JCM 3313</strain>
    </source>
</reference>
<evidence type="ECO:0000256" key="1">
    <source>
        <dbReference type="PIRSR" id="PIRSR016184-1"/>
    </source>
</evidence>
<dbReference type="RefSeq" id="WP_189224484.1">
    <property type="nucleotide sequence ID" value="NZ_BMRG01000006.1"/>
</dbReference>
<dbReference type="GO" id="GO:0005737">
    <property type="term" value="C:cytoplasm"/>
    <property type="evidence" value="ECO:0007669"/>
    <property type="project" value="TreeGrafter"/>
</dbReference>
<name>A0A918EDV6_9PSEU</name>
<protein>
    <submittedName>
        <fullName evidence="2">Phenazine biosynthesis-like protein</fullName>
    </submittedName>
</protein>
<proteinExistence type="predicted"/>
<dbReference type="Gene3D" id="3.10.310.10">
    <property type="entry name" value="Diaminopimelate Epimerase, Chain A, domain 1"/>
    <property type="match status" value="2"/>
</dbReference>
<dbReference type="PANTHER" id="PTHR13774:SF32">
    <property type="entry name" value="ANTISENSE-ENHANCING SEQUENCE 1"/>
    <property type="match status" value="1"/>
</dbReference>
<dbReference type="PANTHER" id="PTHR13774">
    <property type="entry name" value="PHENAZINE BIOSYNTHESIS PROTEIN"/>
    <property type="match status" value="1"/>
</dbReference>
<dbReference type="Pfam" id="PF02567">
    <property type="entry name" value="PhzC-PhzF"/>
    <property type="match status" value="1"/>
</dbReference>